<comment type="caution">
    <text evidence="2">The sequence shown here is derived from an EMBL/GenBank/DDBJ whole genome shotgun (WGS) entry which is preliminary data.</text>
</comment>
<evidence type="ECO:0008006" key="4">
    <source>
        <dbReference type="Google" id="ProtNLM"/>
    </source>
</evidence>
<evidence type="ECO:0000256" key="1">
    <source>
        <dbReference type="SAM" id="MobiDB-lite"/>
    </source>
</evidence>
<feature type="region of interest" description="Disordered" evidence="1">
    <location>
        <begin position="57"/>
        <end position="96"/>
    </location>
</feature>
<name>A0ABD1Z4D8_9MARC</name>
<accession>A0ABD1Z4D8</accession>
<evidence type="ECO:0000313" key="3">
    <source>
        <dbReference type="Proteomes" id="UP001605036"/>
    </source>
</evidence>
<keyword evidence="3" id="KW-1185">Reference proteome</keyword>
<dbReference type="Proteomes" id="UP001605036">
    <property type="component" value="Unassembled WGS sequence"/>
</dbReference>
<evidence type="ECO:0000313" key="2">
    <source>
        <dbReference type="EMBL" id="KAL2642643.1"/>
    </source>
</evidence>
<sequence length="270" mass="29837">MCLVSPIYARCMGRAVGSIRGLRRVKGAITGVQLLGRARAGSKPPGSRHRQRLTHRMFHDKGHNHPCIAQTQSDTQRRRRLQSSGGSSRSKPSEGKPVARYFAKSVVWPPTLRKGISNRGTVYFLGLGRKRSYVMRRGNDGFPEGPAFEKTGERSTASANTFFAGHGGFPNGGDPSELWDLEDHEGRMRTSLCASISLLCLAAFYLRSVRYLLPGGDAEGKDQNRLMQRRIAGRGGVSNWGVRLSLYTSRSRLINHSLLEAKSRWGDVSP</sequence>
<proteinExistence type="predicted"/>
<reference evidence="2 3" key="1">
    <citation type="submission" date="2024-09" db="EMBL/GenBank/DDBJ databases">
        <title>Chromosome-scale assembly of Riccia fluitans.</title>
        <authorList>
            <person name="Paukszto L."/>
            <person name="Sawicki J."/>
            <person name="Karawczyk K."/>
            <person name="Piernik-Szablinska J."/>
            <person name="Szczecinska M."/>
            <person name="Mazdziarz M."/>
        </authorList>
    </citation>
    <scope>NUCLEOTIDE SEQUENCE [LARGE SCALE GENOMIC DNA]</scope>
    <source>
        <strain evidence="2">Rf_01</strain>
        <tissue evidence="2">Aerial parts of the thallus</tissue>
    </source>
</reference>
<gene>
    <name evidence="2" type="ORF">R1flu_010230</name>
</gene>
<dbReference type="EMBL" id="JBHFFA010000002">
    <property type="protein sequence ID" value="KAL2642643.1"/>
    <property type="molecule type" value="Genomic_DNA"/>
</dbReference>
<protein>
    <recommendedName>
        <fullName evidence="4">Ribosomal protein L2</fullName>
    </recommendedName>
</protein>
<organism evidence="2 3">
    <name type="scientific">Riccia fluitans</name>
    <dbReference type="NCBI Taxonomy" id="41844"/>
    <lineage>
        <taxon>Eukaryota</taxon>
        <taxon>Viridiplantae</taxon>
        <taxon>Streptophyta</taxon>
        <taxon>Embryophyta</taxon>
        <taxon>Marchantiophyta</taxon>
        <taxon>Marchantiopsida</taxon>
        <taxon>Marchantiidae</taxon>
        <taxon>Marchantiales</taxon>
        <taxon>Ricciaceae</taxon>
        <taxon>Riccia</taxon>
    </lineage>
</organism>
<dbReference type="AlphaFoldDB" id="A0ABD1Z4D8"/>